<dbReference type="AlphaFoldDB" id="A0A167TDS2"/>
<evidence type="ECO:0000256" key="1">
    <source>
        <dbReference type="SAM" id="MobiDB-lite"/>
    </source>
</evidence>
<dbReference type="OrthoDB" id="3269304at2759"/>
<feature type="region of interest" description="Disordered" evidence="1">
    <location>
        <begin position="407"/>
        <end position="426"/>
    </location>
</feature>
<name>A0A167TDS2_9AGAM</name>
<keyword evidence="3" id="KW-1185">Reference proteome</keyword>
<organism evidence="2 3">
    <name type="scientific">Athelia psychrophila</name>
    <dbReference type="NCBI Taxonomy" id="1759441"/>
    <lineage>
        <taxon>Eukaryota</taxon>
        <taxon>Fungi</taxon>
        <taxon>Dikarya</taxon>
        <taxon>Basidiomycota</taxon>
        <taxon>Agaricomycotina</taxon>
        <taxon>Agaricomycetes</taxon>
        <taxon>Agaricomycetidae</taxon>
        <taxon>Atheliales</taxon>
        <taxon>Atheliaceae</taxon>
        <taxon>Athelia</taxon>
    </lineage>
</organism>
<dbReference type="EMBL" id="KV418278">
    <property type="protein sequence ID" value="KZP02832.1"/>
    <property type="molecule type" value="Genomic_DNA"/>
</dbReference>
<accession>A0A167TDS2</accession>
<reference evidence="2 3" key="1">
    <citation type="journal article" date="2016" name="Mol. Biol. Evol.">
        <title>Comparative Genomics of Early-Diverging Mushroom-Forming Fungi Provides Insights into the Origins of Lignocellulose Decay Capabilities.</title>
        <authorList>
            <person name="Nagy L.G."/>
            <person name="Riley R."/>
            <person name="Tritt A."/>
            <person name="Adam C."/>
            <person name="Daum C."/>
            <person name="Floudas D."/>
            <person name="Sun H."/>
            <person name="Yadav J.S."/>
            <person name="Pangilinan J."/>
            <person name="Larsson K.H."/>
            <person name="Matsuura K."/>
            <person name="Barry K."/>
            <person name="Labutti K."/>
            <person name="Kuo R."/>
            <person name="Ohm R.A."/>
            <person name="Bhattacharya S.S."/>
            <person name="Shirouzu T."/>
            <person name="Yoshinaga Y."/>
            <person name="Martin F.M."/>
            <person name="Grigoriev I.V."/>
            <person name="Hibbett D.S."/>
        </authorList>
    </citation>
    <scope>NUCLEOTIDE SEQUENCE [LARGE SCALE GENOMIC DNA]</scope>
    <source>
        <strain evidence="2 3">CBS 109695</strain>
    </source>
</reference>
<feature type="compositionally biased region" description="Polar residues" evidence="1">
    <location>
        <begin position="495"/>
        <end position="510"/>
    </location>
</feature>
<sequence length="572" mass="62909">MAPRDSFTKAQADWIKALVPAYLAKIGALKPHLPGQPTPRDDTDISKFVPSQWASFEVKFGEELGATSEGESVWKTRFFAKFRNAKSQSLLKSGAKPTKAVLFFRPPPDSNRGRDLFREQKTDVINLSVTQKRTTTGEDSKAHAGLFQRELKQEWDALSEDEQREWHDKASSTAVSDATNIERRLKLFYYSNQEAFSDMITEALESLIGDGAHQVGPATFLVLYGMRKPNNKLALGAVGVRSVGSDADFLAEYSDAASVIDHWNNYCAVNLPNSYQAADQVVVSRDSEGRPVLPLFDPELDPAAVGRSLLTGFLEVMWEDACLMEAGTSSLPWEDLAAHPEDYIEHSIIPPGVTLARPSTMSLLDFYATMDAIRVAAASAAAASQPFLVFRTREAIQSARQIRTVHNSHLSSPLSSPKAMEPHSNLERSLSPELEFETTISPVGHKSPSHLPRHTPPASNLFPTHSTSETPAPLPVISVNKSAKERGSKRKIQVIDTSSEPVSHTSNVSPPSKKKAKRSTTLIPKDPQPRPTRVRKQVHPYDASTSIATVSAKPKSSKPGWDYIPVTDEPIR</sequence>
<evidence type="ECO:0000313" key="3">
    <source>
        <dbReference type="Proteomes" id="UP000076532"/>
    </source>
</evidence>
<gene>
    <name evidence="2" type="ORF">FIBSPDRAFT_905497</name>
</gene>
<feature type="compositionally biased region" description="Low complexity" evidence="1">
    <location>
        <begin position="407"/>
        <end position="417"/>
    </location>
</feature>
<dbReference type="Proteomes" id="UP000076532">
    <property type="component" value="Unassembled WGS sequence"/>
</dbReference>
<proteinExistence type="predicted"/>
<dbReference type="STRING" id="436010.A0A167TDS2"/>
<feature type="compositionally biased region" description="Polar residues" evidence="1">
    <location>
        <begin position="457"/>
        <end position="470"/>
    </location>
</feature>
<feature type="region of interest" description="Disordered" evidence="1">
    <location>
        <begin position="442"/>
        <end position="572"/>
    </location>
</feature>
<evidence type="ECO:0000313" key="2">
    <source>
        <dbReference type="EMBL" id="KZP02832.1"/>
    </source>
</evidence>
<protein>
    <submittedName>
        <fullName evidence="2">Uncharacterized protein</fullName>
    </submittedName>
</protein>